<dbReference type="PROSITE" id="PS51721">
    <property type="entry name" value="G_CP"/>
    <property type="match status" value="1"/>
</dbReference>
<evidence type="ECO:0000256" key="6">
    <source>
        <dbReference type="ARBA" id="ARBA00022801"/>
    </source>
</evidence>
<dbReference type="CDD" id="cd01854">
    <property type="entry name" value="YjeQ_EngC"/>
    <property type="match status" value="1"/>
</dbReference>
<organism evidence="13 14">
    <name type="scientific">Sutcliffiella horikoshii</name>
    <dbReference type="NCBI Taxonomy" id="79883"/>
    <lineage>
        <taxon>Bacteria</taxon>
        <taxon>Bacillati</taxon>
        <taxon>Bacillota</taxon>
        <taxon>Bacilli</taxon>
        <taxon>Bacillales</taxon>
        <taxon>Bacillaceae</taxon>
        <taxon>Sutcliffiella</taxon>
    </lineage>
</organism>
<dbReference type="SUPFAM" id="SSF52540">
    <property type="entry name" value="P-loop containing nucleoside triphosphate hydrolases"/>
    <property type="match status" value="1"/>
</dbReference>
<dbReference type="Gene3D" id="1.10.40.50">
    <property type="entry name" value="Probable gtpase engc, domain 3"/>
    <property type="match status" value="1"/>
</dbReference>
<comment type="caution">
    <text evidence="13">The sequence shown here is derived from an EMBL/GenBank/DDBJ whole genome shotgun (WGS) entry which is preliminary data.</text>
</comment>
<evidence type="ECO:0000256" key="9">
    <source>
        <dbReference type="ARBA" id="ARBA00023134"/>
    </source>
</evidence>
<keyword evidence="1 10" id="KW-0963">Cytoplasm</keyword>
<evidence type="ECO:0000259" key="11">
    <source>
        <dbReference type="PROSITE" id="PS50936"/>
    </source>
</evidence>
<dbReference type="PANTHER" id="PTHR32120">
    <property type="entry name" value="SMALL RIBOSOMAL SUBUNIT BIOGENESIS GTPASE RSGA"/>
    <property type="match status" value="1"/>
</dbReference>
<evidence type="ECO:0000256" key="7">
    <source>
        <dbReference type="ARBA" id="ARBA00022833"/>
    </source>
</evidence>
<dbReference type="AlphaFoldDB" id="A0A5D4T8R0"/>
<dbReference type="InterPro" id="IPR030378">
    <property type="entry name" value="G_CP_dom"/>
</dbReference>
<comment type="subunit">
    <text evidence="10">Monomer. Associates with 30S ribosomal subunit, binds 16S rRNA.</text>
</comment>
<comment type="function">
    <text evidence="10">One of several proteins that assist in the late maturation steps of the functional core of the 30S ribosomal subunit. Helps release RbfA from mature subunits. May play a role in the assembly of ribosomal proteins into the subunit. Circularly permuted GTPase that catalyzes slow GTP hydrolysis, GTPase activity is stimulated by the 30S ribosomal subunit.</text>
</comment>
<dbReference type="Pfam" id="PF03193">
    <property type="entry name" value="RsgA_GTPase"/>
    <property type="match status" value="1"/>
</dbReference>
<dbReference type="PANTHER" id="PTHR32120:SF10">
    <property type="entry name" value="SMALL RIBOSOMAL SUBUNIT BIOGENESIS GTPASE RSGA"/>
    <property type="match status" value="1"/>
</dbReference>
<proteinExistence type="inferred from homology"/>
<comment type="subcellular location">
    <subcellularLocation>
        <location evidence="10">Cytoplasm</location>
    </subcellularLocation>
</comment>
<keyword evidence="2 10" id="KW-0690">Ribosome biogenesis</keyword>
<keyword evidence="7 10" id="KW-0862">Zinc</keyword>
<feature type="binding site" evidence="10">
    <location>
        <begin position="201"/>
        <end position="209"/>
    </location>
    <ligand>
        <name>GTP</name>
        <dbReference type="ChEBI" id="CHEBI:37565"/>
    </ligand>
</feature>
<dbReference type="OrthoDB" id="9809485at2"/>
<protein>
    <recommendedName>
        <fullName evidence="10">Small ribosomal subunit biogenesis GTPase RsgA</fullName>
        <ecNumber evidence="10">3.6.1.-</ecNumber>
    </recommendedName>
</protein>
<dbReference type="InterPro" id="IPR027417">
    <property type="entry name" value="P-loop_NTPase"/>
</dbReference>
<dbReference type="STRING" id="79883.GCA_001636495_03322"/>
<dbReference type="Proteomes" id="UP000322524">
    <property type="component" value="Unassembled WGS sequence"/>
</dbReference>
<evidence type="ECO:0000256" key="3">
    <source>
        <dbReference type="ARBA" id="ARBA00022723"/>
    </source>
</evidence>
<keyword evidence="6 10" id="KW-0378">Hydrolase</keyword>
<comment type="similarity">
    <text evidence="10">Belongs to the TRAFAC class YlqF/YawG GTPase family. RsgA subfamily.</text>
</comment>
<keyword evidence="9 10" id="KW-0342">GTP-binding</keyword>
<dbReference type="EMBL" id="VTEV01000001">
    <property type="protein sequence ID" value="TYS70882.1"/>
    <property type="molecule type" value="Genomic_DNA"/>
</dbReference>
<feature type="domain" description="CP-type G" evidence="12">
    <location>
        <begin position="102"/>
        <end position="259"/>
    </location>
</feature>
<dbReference type="PROSITE" id="PS50936">
    <property type="entry name" value="ENGC_GTPASE"/>
    <property type="match status" value="1"/>
</dbReference>
<feature type="domain" description="EngC GTPase" evidence="11">
    <location>
        <begin position="110"/>
        <end position="257"/>
    </location>
</feature>
<dbReference type="GO" id="GO:0005525">
    <property type="term" value="F:GTP binding"/>
    <property type="evidence" value="ECO:0007669"/>
    <property type="project" value="UniProtKB-UniRule"/>
</dbReference>
<feature type="binding site" evidence="10">
    <location>
        <position position="295"/>
    </location>
    <ligand>
        <name>Zn(2+)</name>
        <dbReference type="ChEBI" id="CHEBI:29105"/>
    </ligand>
</feature>
<keyword evidence="8 10" id="KW-0694">RNA-binding</keyword>
<keyword evidence="4 10" id="KW-0699">rRNA-binding</keyword>
<feature type="binding site" evidence="10">
    <location>
        <position position="289"/>
    </location>
    <ligand>
        <name>Zn(2+)</name>
        <dbReference type="ChEBI" id="CHEBI:29105"/>
    </ligand>
</feature>
<comment type="cofactor">
    <cofactor evidence="10">
        <name>Zn(2+)</name>
        <dbReference type="ChEBI" id="CHEBI:29105"/>
    </cofactor>
    <text evidence="10">Binds 1 zinc ion per subunit.</text>
</comment>
<keyword evidence="3 10" id="KW-0479">Metal-binding</keyword>
<evidence type="ECO:0000313" key="14">
    <source>
        <dbReference type="Proteomes" id="UP000322524"/>
    </source>
</evidence>
<feature type="binding site" evidence="10">
    <location>
        <position position="282"/>
    </location>
    <ligand>
        <name>Zn(2+)</name>
        <dbReference type="ChEBI" id="CHEBI:29105"/>
    </ligand>
</feature>
<dbReference type="HAMAP" id="MF_01820">
    <property type="entry name" value="GTPase_RsgA"/>
    <property type="match status" value="1"/>
</dbReference>
<reference evidence="13 14" key="1">
    <citation type="submission" date="2019-08" db="EMBL/GenBank/DDBJ databases">
        <title>Bacillus genomes from the desert of Cuatro Cienegas, Coahuila.</title>
        <authorList>
            <person name="Olmedo-Alvarez G."/>
        </authorList>
    </citation>
    <scope>NUCLEOTIDE SEQUENCE [LARGE SCALE GENOMIC DNA]</scope>
    <source>
        <strain evidence="13 14">CH28_1T</strain>
    </source>
</reference>
<sequence length="353" mass="39846">MKRNQLGWNEFLNNTFIKYEEQGFTVGRVMLEHKRLYRVETDLGECLAEVSGKYRFEAVTREDYPAVGDWVVLSERQEEGKATIHALLPRFSKFSRKAAGLTTEEQIVAANVDTVFLVQSLNYDFNPRRLERYLVMAWESGSNPVVVLTKSDLCEDIAGKIAEVEAVAFGVPIHAVSVKEETGLEELEPYFAEGKTVALLGSSGAGKSTLTNFLLGEEKQLIQEVRSDDDKGKHTTTYRELYMLPTGGLVLDTPGMRELQLWEADGAISHSFQDIEDLADQCYFRDCKHANEPKCAVQGAIEEGTLDAGRYQSYVKLQRELAFLERKNDKRAQLAEKERWKKITSGVRGGKKK</sequence>
<dbReference type="GO" id="GO:0046872">
    <property type="term" value="F:metal ion binding"/>
    <property type="evidence" value="ECO:0007669"/>
    <property type="project" value="UniProtKB-KW"/>
</dbReference>
<dbReference type="InterPro" id="IPR004881">
    <property type="entry name" value="Ribosome_biogen_GTPase_RsgA"/>
</dbReference>
<keyword evidence="5 10" id="KW-0547">Nucleotide-binding</keyword>
<evidence type="ECO:0000259" key="12">
    <source>
        <dbReference type="PROSITE" id="PS51721"/>
    </source>
</evidence>
<dbReference type="RefSeq" id="WP_148986783.1">
    <property type="nucleotide sequence ID" value="NZ_VTEV01000001.1"/>
</dbReference>
<dbReference type="Gene3D" id="3.40.50.300">
    <property type="entry name" value="P-loop containing nucleotide triphosphate hydrolases"/>
    <property type="match status" value="1"/>
</dbReference>
<dbReference type="GO" id="GO:0005737">
    <property type="term" value="C:cytoplasm"/>
    <property type="evidence" value="ECO:0007669"/>
    <property type="project" value="UniProtKB-SubCell"/>
</dbReference>
<dbReference type="GO" id="GO:0042274">
    <property type="term" value="P:ribosomal small subunit biogenesis"/>
    <property type="evidence" value="ECO:0007669"/>
    <property type="project" value="UniProtKB-UniRule"/>
</dbReference>
<accession>A0A5D4T8R0</accession>
<evidence type="ECO:0000256" key="2">
    <source>
        <dbReference type="ARBA" id="ARBA00022517"/>
    </source>
</evidence>
<dbReference type="EC" id="3.6.1.-" evidence="10"/>
<evidence type="ECO:0000256" key="10">
    <source>
        <dbReference type="HAMAP-Rule" id="MF_01820"/>
    </source>
</evidence>
<gene>
    <name evidence="10 13" type="primary">rsgA</name>
    <name evidence="13" type="ORF">FZC76_03010</name>
</gene>
<evidence type="ECO:0000256" key="5">
    <source>
        <dbReference type="ARBA" id="ARBA00022741"/>
    </source>
</evidence>
<feature type="binding site" evidence="10">
    <location>
        <position position="287"/>
    </location>
    <ligand>
        <name>Zn(2+)</name>
        <dbReference type="ChEBI" id="CHEBI:29105"/>
    </ligand>
</feature>
<feature type="binding site" evidence="10">
    <location>
        <begin position="149"/>
        <end position="152"/>
    </location>
    <ligand>
        <name>GTP</name>
        <dbReference type="ChEBI" id="CHEBI:37565"/>
    </ligand>
</feature>
<evidence type="ECO:0000313" key="13">
    <source>
        <dbReference type="EMBL" id="TYS70882.1"/>
    </source>
</evidence>
<evidence type="ECO:0000256" key="1">
    <source>
        <dbReference type="ARBA" id="ARBA00022490"/>
    </source>
</evidence>
<evidence type="ECO:0000256" key="4">
    <source>
        <dbReference type="ARBA" id="ARBA00022730"/>
    </source>
</evidence>
<evidence type="ECO:0000256" key="8">
    <source>
        <dbReference type="ARBA" id="ARBA00022884"/>
    </source>
</evidence>
<dbReference type="NCBIfam" id="TIGR00157">
    <property type="entry name" value="ribosome small subunit-dependent GTPase A"/>
    <property type="match status" value="1"/>
</dbReference>
<dbReference type="GO" id="GO:0019843">
    <property type="term" value="F:rRNA binding"/>
    <property type="evidence" value="ECO:0007669"/>
    <property type="project" value="UniProtKB-KW"/>
</dbReference>
<name>A0A5D4T8R0_9BACI</name>
<dbReference type="GO" id="GO:0003924">
    <property type="term" value="F:GTPase activity"/>
    <property type="evidence" value="ECO:0007669"/>
    <property type="project" value="UniProtKB-UniRule"/>
</dbReference>
<dbReference type="InterPro" id="IPR010914">
    <property type="entry name" value="RsgA_GTPase_dom"/>
</dbReference>